<evidence type="ECO:0000313" key="3">
    <source>
        <dbReference type="Proteomes" id="UP001499884"/>
    </source>
</evidence>
<keyword evidence="3" id="KW-1185">Reference proteome</keyword>
<dbReference type="EMBL" id="BAABEP010000008">
    <property type="protein sequence ID" value="GAA3720954.1"/>
    <property type="molecule type" value="Genomic_DNA"/>
</dbReference>
<comment type="caution">
    <text evidence="2">The sequence shown here is derived from an EMBL/GenBank/DDBJ whole genome shotgun (WGS) entry which is preliminary data.</text>
</comment>
<name>A0ABP7ERZ3_9ACTN</name>
<feature type="compositionally biased region" description="Basic and acidic residues" evidence="1">
    <location>
        <begin position="10"/>
        <end position="29"/>
    </location>
</feature>
<proteinExistence type="predicted"/>
<evidence type="ECO:0000256" key="1">
    <source>
        <dbReference type="SAM" id="MobiDB-lite"/>
    </source>
</evidence>
<organism evidence="2 3">
    <name type="scientific">Streptomyces tremellae</name>
    <dbReference type="NCBI Taxonomy" id="1124239"/>
    <lineage>
        <taxon>Bacteria</taxon>
        <taxon>Bacillati</taxon>
        <taxon>Actinomycetota</taxon>
        <taxon>Actinomycetes</taxon>
        <taxon>Kitasatosporales</taxon>
        <taxon>Streptomycetaceae</taxon>
        <taxon>Streptomyces</taxon>
    </lineage>
</organism>
<dbReference type="Proteomes" id="UP001499884">
    <property type="component" value="Unassembled WGS sequence"/>
</dbReference>
<gene>
    <name evidence="2" type="ORF">GCM10023082_18100</name>
</gene>
<protein>
    <submittedName>
        <fullName evidence="2">Uncharacterized protein</fullName>
    </submittedName>
</protein>
<accession>A0ABP7ERZ3</accession>
<reference evidence="3" key="1">
    <citation type="journal article" date="2019" name="Int. J. Syst. Evol. Microbiol.">
        <title>The Global Catalogue of Microorganisms (GCM) 10K type strain sequencing project: providing services to taxonomists for standard genome sequencing and annotation.</title>
        <authorList>
            <consortium name="The Broad Institute Genomics Platform"/>
            <consortium name="The Broad Institute Genome Sequencing Center for Infectious Disease"/>
            <person name="Wu L."/>
            <person name="Ma J."/>
        </authorList>
    </citation>
    <scope>NUCLEOTIDE SEQUENCE [LARGE SCALE GENOMIC DNA]</scope>
    <source>
        <strain evidence="3">JCM 30846</strain>
    </source>
</reference>
<feature type="compositionally biased region" description="Low complexity" evidence="1">
    <location>
        <begin position="50"/>
        <end position="60"/>
    </location>
</feature>
<feature type="region of interest" description="Disordered" evidence="1">
    <location>
        <begin position="1"/>
        <end position="69"/>
    </location>
</feature>
<evidence type="ECO:0000313" key="2">
    <source>
        <dbReference type="EMBL" id="GAA3720954.1"/>
    </source>
</evidence>
<sequence length="69" mass="7422">MRSPGMETLRAPRRDRPAAERKPRAESAHPRTPIYNALVREWGDAGRTVPAAPQGGPAEPAAEDRHGAG</sequence>